<gene>
    <name evidence="1" type="ORF">A4A49_20352</name>
</gene>
<name>A0A314KTV7_NICAT</name>
<protein>
    <submittedName>
        <fullName evidence="1">Uncharacterized protein</fullName>
    </submittedName>
</protein>
<keyword evidence="2" id="KW-1185">Reference proteome</keyword>
<dbReference type="EMBL" id="MJEQ01000978">
    <property type="protein sequence ID" value="OIT32881.1"/>
    <property type="molecule type" value="Genomic_DNA"/>
</dbReference>
<evidence type="ECO:0000313" key="2">
    <source>
        <dbReference type="Proteomes" id="UP000187609"/>
    </source>
</evidence>
<sequence>MVVPLWDPGIGLTALTSVKLASQTNDVREKLGDFSNRFCLPRSFDNMRRVWDTGWQWFMYPKVVDIELRNVDCRGEALSALCYKLPMDLVEASILQIRKKRLFDNVSGIKVIEFTASWEDGAKHVLISKIKMIALTFDIVPMTFCYKWRMVPELQEASFGLLPGIIIAFVLGDLLTMEGYSNLVVALPETTVTEGARLVGPSVVYIDFVCPGTIIPTYNLLNIGKGSLHLIVLSMKEIVLLWDSILQHIA</sequence>
<reference evidence="1" key="1">
    <citation type="submission" date="2016-11" db="EMBL/GenBank/DDBJ databases">
        <title>The genome of Nicotiana attenuata.</title>
        <authorList>
            <person name="Xu S."/>
            <person name="Brockmoeller T."/>
            <person name="Gaquerel E."/>
            <person name="Navarro A."/>
            <person name="Kuhl H."/>
            <person name="Gase K."/>
            <person name="Ling Z."/>
            <person name="Zhou W."/>
            <person name="Kreitzer C."/>
            <person name="Stanke M."/>
            <person name="Tang H."/>
            <person name="Lyons E."/>
            <person name="Pandey P."/>
            <person name="Pandey S.P."/>
            <person name="Timmermann B."/>
            <person name="Baldwin I.T."/>
        </authorList>
    </citation>
    <scope>NUCLEOTIDE SEQUENCE [LARGE SCALE GENOMIC DNA]</scope>
    <source>
        <strain evidence="1">UT</strain>
    </source>
</reference>
<evidence type="ECO:0000313" key="1">
    <source>
        <dbReference type="EMBL" id="OIT32881.1"/>
    </source>
</evidence>
<dbReference type="STRING" id="49451.A0A314KTV7"/>
<dbReference type="Proteomes" id="UP000187609">
    <property type="component" value="Unassembled WGS sequence"/>
</dbReference>
<comment type="caution">
    <text evidence="1">The sequence shown here is derived from an EMBL/GenBank/DDBJ whole genome shotgun (WGS) entry which is preliminary data.</text>
</comment>
<proteinExistence type="predicted"/>
<dbReference type="AlphaFoldDB" id="A0A314KTV7"/>
<accession>A0A314KTV7</accession>
<dbReference type="Gramene" id="OIT32881">
    <property type="protein sequence ID" value="OIT32881"/>
    <property type="gene ID" value="A4A49_20352"/>
</dbReference>
<organism evidence="1 2">
    <name type="scientific">Nicotiana attenuata</name>
    <name type="common">Coyote tobacco</name>
    <dbReference type="NCBI Taxonomy" id="49451"/>
    <lineage>
        <taxon>Eukaryota</taxon>
        <taxon>Viridiplantae</taxon>
        <taxon>Streptophyta</taxon>
        <taxon>Embryophyta</taxon>
        <taxon>Tracheophyta</taxon>
        <taxon>Spermatophyta</taxon>
        <taxon>Magnoliopsida</taxon>
        <taxon>eudicotyledons</taxon>
        <taxon>Gunneridae</taxon>
        <taxon>Pentapetalae</taxon>
        <taxon>asterids</taxon>
        <taxon>lamiids</taxon>
        <taxon>Solanales</taxon>
        <taxon>Solanaceae</taxon>
        <taxon>Nicotianoideae</taxon>
        <taxon>Nicotianeae</taxon>
        <taxon>Nicotiana</taxon>
    </lineage>
</organism>